<keyword evidence="2" id="KW-1185">Reference proteome</keyword>
<dbReference type="RefSeq" id="WP_277862483.1">
    <property type="nucleotide sequence ID" value="NZ_JARRAG010000002.1"/>
</dbReference>
<evidence type="ECO:0000313" key="1">
    <source>
        <dbReference type="EMBL" id="MDG3006183.1"/>
    </source>
</evidence>
<gene>
    <name evidence="1" type="ORF">PZE19_20625</name>
</gene>
<dbReference type="Gene3D" id="2.60.40.1120">
    <property type="entry name" value="Carboxypeptidase-like, regulatory domain"/>
    <property type="match status" value="1"/>
</dbReference>
<dbReference type="SUPFAM" id="SSF49464">
    <property type="entry name" value="Carboxypeptidase regulatory domain-like"/>
    <property type="match status" value="1"/>
</dbReference>
<dbReference type="EMBL" id="JARRAG010000002">
    <property type="protein sequence ID" value="MDG3006183.1"/>
    <property type="molecule type" value="Genomic_DNA"/>
</dbReference>
<sequence>MTRIATTLVIVLLAAASPREAKALIRGDAGNKPLHDPGWPTGAAGIFNHPSRVAWWEGPPFGGGQWHSECRGDANALNAVLAEFARVDAKTRRVVVHDGVGYSFWLAPNGEPQKRVKVDWVLMVWQATNWERLHEMPADLNPTEPDDDTPPAQLDVFTDEIRWSDVVVPDGLTVVDQRLEAHGFTAADGRVLEGKVAELSSGRPIAATVRLERVEPQEKGGYAYPLAVEATTDAQGHWVMRRSPAGWHRVVVSAEGFVPRVAGYVQADEQPRWQPFDCGLAAAASVSGRIVDEAGGPLAGVEVRLDNVQPKSGGRYESSREYRCTTDADGRFRAEPVPEGTASVWLFKPGYCRPGLGLSITSPAEDVALTMMKASGVRVTVDFGGAARPGGYMVKIEPEGGEAEGSFGGVGDVDARNQLAFEIVPPGRYVIWGQPNPGSSDERSERITVELKGGETAEATLKAK</sequence>
<name>A0ABT6FF32_9BACT</name>
<accession>A0ABT6FF32</accession>
<proteinExistence type="predicted"/>
<comment type="caution">
    <text evidence="1">The sequence shown here is derived from an EMBL/GenBank/DDBJ whole genome shotgun (WGS) entry which is preliminary data.</text>
</comment>
<dbReference type="InterPro" id="IPR008969">
    <property type="entry name" value="CarboxyPept-like_regulatory"/>
</dbReference>
<evidence type="ECO:0000313" key="2">
    <source>
        <dbReference type="Proteomes" id="UP001216907"/>
    </source>
</evidence>
<protein>
    <submittedName>
        <fullName evidence="1">Carboxypeptidase-like regulatory domain-containing protein</fullName>
    </submittedName>
</protein>
<organism evidence="1 2">
    <name type="scientific">Paludisphaera mucosa</name>
    <dbReference type="NCBI Taxonomy" id="3030827"/>
    <lineage>
        <taxon>Bacteria</taxon>
        <taxon>Pseudomonadati</taxon>
        <taxon>Planctomycetota</taxon>
        <taxon>Planctomycetia</taxon>
        <taxon>Isosphaerales</taxon>
        <taxon>Isosphaeraceae</taxon>
        <taxon>Paludisphaera</taxon>
    </lineage>
</organism>
<reference evidence="1 2" key="1">
    <citation type="submission" date="2023-03" db="EMBL/GenBank/DDBJ databases">
        <title>Paludisphaera mucosa sp. nov. a novel planctomycete from northern fen.</title>
        <authorList>
            <person name="Ivanova A."/>
        </authorList>
    </citation>
    <scope>NUCLEOTIDE SEQUENCE [LARGE SCALE GENOMIC DNA]</scope>
    <source>
        <strain evidence="1 2">Pla2</strain>
    </source>
</reference>
<dbReference type="Pfam" id="PF13620">
    <property type="entry name" value="CarboxypepD_reg"/>
    <property type="match status" value="1"/>
</dbReference>
<dbReference type="Proteomes" id="UP001216907">
    <property type="component" value="Unassembled WGS sequence"/>
</dbReference>